<organism evidence="2 3">
    <name type="scientific">Candidatus Thalassospirochaeta sargassi</name>
    <dbReference type="NCBI Taxonomy" id="3119039"/>
    <lineage>
        <taxon>Bacteria</taxon>
        <taxon>Pseudomonadati</taxon>
        <taxon>Spirochaetota</taxon>
        <taxon>Spirochaetia</taxon>
        <taxon>Spirochaetales</taxon>
        <taxon>Spirochaetaceae</taxon>
        <taxon>Candidatus Thalassospirochaeta</taxon>
    </lineage>
</organism>
<dbReference type="AlphaFoldDB" id="A0AAJ1MIU7"/>
<gene>
    <name evidence="2" type="ORF">PQJ61_04185</name>
</gene>
<reference evidence="2 3" key="1">
    <citation type="submission" date="2022-12" db="EMBL/GenBank/DDBJ databases">
        <title>Metagenome assembled genome from gulf of manar.</title>
        <authorList>
            <person name="Kohli P."/>
            <person name="Pk S."/>
            <person name="Venkata Ramana C."/>
            <person name="Sasikala C."/>
        </authorList>
    </citation>
    <scope>NUCLEOTIDE SEQUENCE [LARGE SCALE GENOMIC DNA]</scope>
    <source>
        <strain evidence="2">JB008</strain>
    </source>
</reference>
<dbReference type="Proteomes" id="UP001221217">
    <property type="component" value="Unassembled WGS sequence"/>
</dbReference>
<feature type="transmembrane region" description="Helical" evidence="1">
    <location>
        <begin position="141"/>
        <end position="164"/>
    </location>
</feature>
<proteinExistence type="predicted"/>
<evidence type="ECO:0000313" key="2">
    <source>
        <dbReference type="EMBL" id="MDC7225947.1"/>
    </source>
</evidence>
<dbReference type="EMBL" id="JAQQAL010000010">
    <property type="protein sequence ID" value="MDC7225947.1"/>
    <property type="molecule type" value="Genomic_DNA"/>
</dbReference>
<comment type="caution">
    <text evidence="2">The sequence shown here is derived from an EMBL/GenBank/DDBJ whole genome shotgun (WGS) entry which is preliminary data.</text>
</comment>
<keyword evidence="1" id="KW-1133">Transmembrane helix</keyword>
<protein>
    <submittedName>
        <fullName evidence="2">ECF transporter S component</fullName>
    </submittedName>
</protein>
<evidence type="ECO:0000313" key="3">
    <source>
        <dbReference type="Proteomes" id="UP001221217"/>
    </source>
</evidence>
<accession>A0AAJ1MIU7</accession>
<name>A0AAJ1MIU7_9SPIO</name>
<evidence type="ECO:0000256" key="1">
    <source>
        <dbReference type="SAM" id="Phobius"/>
    </source>
</evidence>
<dbReference type="InterPro" id="IPR017195">
    <property type="entry name" value="ABC_thiamin-permease_prd"/>
</dbReference>
<dbReference type="Pfam" id="PF09819">
    <property type="entry name" value="ABC_cobalt"/>
    <property type="match status" value="1"/>
</dbReference>
<dbReference type="PIRSF" id="PIRSF037394">
    <property type="entry name" value="ABC_thiamine-permease_YkoE_prd"/>
    <property type="match status" value="1"/>
</dbReference>
<keyword evidence="1" id="KW-0472">Membrane</keyword>
<feature type="transmembrane region" description="Helical" evidence="1">
    <location>
        <begin position="114"/>
        <end position="135"/>
    </location>
</feature>
<keyword evidence="1" id="KW-0812">Transmembrane</keyword>
<sequence>MTKSWKMKDLLLLALLGLVFGSIYLGGIAVWGVATAAAGPIGLDMVYGIWFMGATCAMYIIRKPGIAFAGEIMAALGEVVLGTPMGVSMLLGASIQGAGCELAFLVTGYKKYNLWTLILSGCIAALFTFIYNYIYYNYSSYALPMLGIMLCVRLLSAALFSGVFSKIIGDGLVKTGALSSFAIGQA</sequence>